<name>X0WJM3_9ZZZZ</name>
<feature type="domain" description="Aldehyde ferredoxin oxidoreductase N-terminal" evidence="1">
    <location>
        <begin position="1"/>
        <end position="197"/>
    </location>
</feature>
<feature type="non-terminal residue" evidence="2">
    <location>
        <position position="254"/>
    </location>
</feature>
<dbReference type="PANTHER" id="PTHR30038">
    <property type="entry name" value="ALDEHYDE FERREDOXIN OXIDOREDUCTASE"/>
    <property type="match status" value="1"/>
</dbReference>
<dbReference type="Gene3D" id="3.60.9.10">
    <property type="entry name" value="Aldehyde ferredoxin oxidoreductase, N-terminal domain"/>
    <property type="match status" value="1"/>
</dbReference>
<feature type="non-terminal residue" evidence="2">
    <location>
        <position position="1"/>
    </location>
</feature>
<dbReference type="PANTHER" id="PTHR30038:SF7">
    <property type="entry name" value="TUNGSTEN-CONTAINING GLYCERALDEHYDE-3-PHOSPHATE:FERREDOXIN OXIDOREDUCTASE"/>
    <property type="match status" value="1"/>
</dbReference>
<dbReference type="InterPro" id="IPR036503">
    <property type="entry name" value="Ald_Fedxn_OxRdtase_N_sf"/>
</dbReference>
<evidence type="ECO:0000313" key="2">
    <source>
        <dbReference type="EMBL" id="GAG31164.1"/>
    </source>
</evidence>
<dbReference type="SMART" id="SM00790">
    <property type="entry name" value="AFOR_N"/>
    <property type="match status" value="1"/>
</dbReference>
<evidence type="ECO:0000259" key="1">
    <source>
        <dbReference type="SMART" id="SM00790"/>
    </source>
</evidence>
<dbReference type="InterPro" id="IPR013983">
    <property type="entry name" value="Ald_Fedxn_OxRdtase_N"/>
</dbReference>
<dbReference type="EMBL" id="BARS01040022">
    <property type="protein sequence ID" value="GAG31164.1"/>
    <property type="molecule type" value="Genomic_DNA"/>
</dbReference>
<dbReference type="AlphaFoldDB" id="X0WJM3"/>
<dbReference type="InterPro" id="IPR051919">
    <property type="entry name" value="W-dependent_AOR"/>
</dbReference>
<protein>
    <recommendedName>
        <fullName evidence="1">Aldehyde ferredoxin oxidoreductase N-terminal domain-containing protein</fullName>
    </recommendedName>
</protein>
<dbReference type="GO" id="GO:0016625">
    <property type="term" value="F:oxidoreductase activity, acting on the aldehyde or oxo group of donors, iron-sulfur protein as acceptor"/>
    <property type="evidence" value="ECO:0007669"/>
    <property type="project" value="InterPro"/>
</dbReference>
<comment type="caution">
    <text evidence="2">The sequence shown here is derived from an EMBL/GenBank/DDBJ whole genome shotgun (WGS) entry which is preliminary data.</text>
</comment>
<dbReference type="SUPFAM" id="SSF56228">
    <property type="entry name" value="Aldehyde ferredoxin oxidoreductase, N-terminal domain"/>
    <property type="match status" value="1"/>
</dbReference>
<proteinExistence type="predicted"/>
<sequence length="254" mass="27103">YVNLTSGSITKEPLDPDMARTYIGGAGIINKLAYDLIPPDVDPLSPENAIIIGTGPFNGTMIPGCSEVMIVYKSPLNGSFPHSNGGGYFSHFLKSSGYDHLAVTGQSDKPVYLKIHDADVELCDASDLWGMDVFDTTDELRRRHEPCSVIPIGQAGENLVNISVTQIDKGGTVGSGGLCAVMGAKKLKAIVAVQGTKAIAVADPKRLQKLVDEILGRVEKYHRRDEMMQGGAMTMTAGWVPEGALARNSSVLMP</sequence>
<gene>
    <name evidence="2" type="ORF">S01H1_61068</name>
</gene>
<dbReference type="Pfam" id="PF02730">
    <property type="entry name" value="AFOR_N"/>
    <property type="match status" value="1"/>
</dbReference>
<accession>X0WJM3</accession>
<dbReference type="GO" id="GO:0051536">
    <property type="term" value="F:iron-sulfur cluster binding"/>
    <property type="evidence" value="ECO:0007669"/>
    <property type="project" value="InterPro"/>
</dbReference>
<organism evidence="2">
    <name type="scientific">marine sediment metagenome</name>
    <dbReference type="NCBI Taxonomy" id="412755"/>
    <lineage>
        <taxon>unclassified sequences</taxon>
        <taxon>metagenomes</taxon>
        <taxon>ecological metagenomes</taxon>
    </lineage>
</organism>
<reference evidence="2" key="1">
    <citation type="journal article" date="2014" name="Front. Microbiol.">
        <title>High frequency of phylogenetically diverse reductive dehalogenase-homologous genes in deep subseafloor sedimentary metagenomes.</title>
        <authorList>
            <person name="Kawai M."/>
            <person name="Futagami T."/>
            <person name="Toyoda A."/>
            <person name="Takaki Y."/>
            <person name="Nishi S."/>
            <person name="Hori S."/>
            <person name="Arai W."/>
            <person name="Tsubouchi T."/>
            <person name="Morono Y."/>
            <person name="Uchiyama I."/>
            <person name="Ito T."/>
            <person name="Fujiyama A."/>
            <person name="Inagaki F."/>
            <person name="Takami H."/>
        </authorList>
    </citation>
    <scope>NUCLEOTIDE SEQUENCE</scope>
    <source>
        <strain evidence="2">Expedition CK06-06</strain>
    </source>
</reference>